<gene>
    <name evidence="3" type="ORF">ACFPK1_20825</name>
</gene>
<evidence type="ECO:0000313" key="3">
    <source>
        <dbReference type="EMBL" id="MFC5140692.1"/>
    </source>
</evidence>
<keyword evidence="2" id="KW-1133">Transmembrane helix</keyword>
<dbReference type="EMBL" id="JBHSKG010000012">
    <property type="protein sequence ID" value="MFC5140692.1"/>
    <property type="molecule type" value="Genomic_DNA"/>
</dbReference>
<keyword evidence="2" id="KW-0472">Membrane</keyword>
<feature type="region of interest" description="Disordered" evidence="1">
    <location>
        <begin position="36"/>
        <end position="55"/>
    </location>
</feature>
<dbReference type="RefSeq" id="WP_378022859.1">
    <property type="nucleotide sequence ID" value="NZ_JBHSKG010000012.1"/>
</dbReference>
<organism evidence="3 4">
    <name type="scientific">Actinomycetospora rhizophila</name>
    <dbReference type="NCBI Taxonomy" id="1416876"/>
    <lineage>
        <taxon>Bacteria</taxon>
        <taxon>Bacillati</taxon>
        <taxon>Actinomycetota</taxon>
        <taxon>Actinomycetes</taxon>
        <taxon>Pseudonocardiales</taxon>
        <taxon>Pseudonocardiaceae</taxon>
        <taxon>Actinomycetospora</taxon>
    </lineage>
</organism>
<evidence type="ECO:0000313" key="4">
    <source>
        <dbReference type="Proteomes" id="UP001596175"/>
    </source>
</evidence>
<accession>A0ABV9ZHL9</accession>
<evidence type="ECO:0000256" key="2">
    <source>
        <dbReference type="SAM" id="Phobius"/>
    </source>
</evidence>
<sequence>MTIIDVVCPRCATPWQPGARFCTACGVSALSDPTPTIPTPRVSWSPPVAPPPEQRPRSSRALIVLVCVLAVTAAGLAGFLVVGQPWSAAVGPEVAPAPAPAAATAVPTDPASALRAQQRSDAGAVEGLVGSWVPQLSAKKAGMTVDGRTYDDAAVLADHQQLRSAHPEAVLVWSGDWSSFRGQDFWITVVNRSFPSGEAANAWCAQAGIGADDCYAKRLSRTGGYAENTALRTGGASTSTGTTPTLGAVWGASQTGFGTARPGEIYAGGSPSGLVTDVTWQSWGGDRATGRGTALWIPDGVSTADGVEKPVVVVASDLGDCHGRLAYRSVGWYFPSEGETAPNSGYDDICDGG</sequence>
<protein>
    <recommendedName>
        <fullName evidence="5">Zinc ribbon domain-containing protein</fullName>
    </recommendedName>
</protein>
<reference evidence="4" key="1">
    <citation type="journal article" date="2019" name="Int. J. Syst. Evol. Microbiol.">
        <title>The Global Catalogue of Microorganisms (GCM) 10K type strain sequencing project: providing services to taxonomists for standard genome sequencing and annotation.</title>
        <authorList>
            <consortium name="The Broad Institute Genomics Platform"/>
            <consortium name="The Broad Institute Genome Sequencing Center for Infectious Disease"/>
            <person name="Wu L."/>
            <person name="Ma J."/>
        </authorList>
    </citation>
    <scope>NUCLEOTIDE SEQUENCE [LARGE SCALE GENOMIC DNA]</scope>
    <source>
        <strain evidence="4">XZYJ18</strain>
    </source>
</reference>
<proteinExistence type="predicted"/>
<evidence type="ECO:0008006" key="5">
    <source>
        <dbReference type="Google" id="ProtNLM"/>
    </source>
</evidence>
<comment type="caution">
    <text evidence="3">The sequence shown here is derived from an EMBL/GenBank/DDBJ whole genome shotgun (WGS) entry which is preliminary data.</text>
</comment>
<name>A0ABV9ZHL9_9PSEU</name>
<keyword evidence="2" id="KW-0812">Transmembrane</keyword>
<keyword evidence="4" id="KW-1185">Reference proteome</keyword>
<dbReference type="Proteomes" id="UP001596175">
    <property type="component" value="Unassembled WGS sequence"/>
</dbReference>
<feature type="transmembrane region" description="Helical" evidence="2">
    <location>
        <begin position="61"/>
        <end position="82"/>
    </location>
</feature>
<evidence type="ECO:0000256" key="1">
    <source>
        <dbReference type="SAM" id="MobiDB-lite"/>
    </source>
</evidence>